<dbReference type="Proteomes" id="UP001432128">
    <property type="component" value="Chromosome"/>
</dbReference>
<reference evidence="1 2" key="1">
    <citation type="submission" date="2022-10" db="EMBL/GenBank/DDBJ databases">
        <title>The complete genomes of actinobacterial strains from the NBC collection.</title>
        <authorList>
            <person name="Joergensen T.S."/>
            <person name="Alvarez Arevalo M."/>
            <person name="Sterndorff E.B."/>
            <person name="Faurdal D."/>
            <person name="Vuksanovic O."/>
            <person name="Mourched A.-S."/>
            <person name="Charusanti P."/>
            <person name="Shaw S."/>
            <person name="Blin K."/>
            <person name="Weber T."/>
        </authorList>
    </citation>
    <scope>NUCLEOTIDE SEQUENCE [LARGE SCALE GENOMIC DNA]</scope>
    <source>
        <strain evidence="1 2">NBC_00319</strain>
    </source>
</reference>
<evidence type="ECO:0000313" key="1">
    <source>
        <dbReference type="EMBL" id="WUM18783.1"/>
    </source>
</evidence>
<organism evidence="1 2">
    <name type="scientific">Williamsia herbipolensis</name>
    <dbReference type="NCBI Taxonomy" id="1603258"/>
    <lineage>
        <taxon>Bacteria</taxon>
        <taxon>Bacillati</taxon>
        <taxon>Actinomycetota</taxon>
        <taxon>Actinomycetes</taxon>
        <taxon>Mycobacteriales</taxon>
        <taxon>Nocardiaceae</taxon>
        <taxon>Williamsia</taxon>
    </lineage>
</organism>
<dbReference type="EMBL" id="CP108021">
    <property type="protein sequence ID" value="WUM18783.1"/>
    <property type="molecule type" value="Genomic_DNA"/>
</dbReference>
<gene>
    <name evidence="1" type="ORF">OG579_13695</name>
</gene>
<proteinExistence type="predicted"/>
<dbReference type="AlphaFoldDB" id="A0AAU4JYF4"/>
<evidence type="ECO:0000313" key="2">
    <source>
        <dbReference type="Proteomes" id="UP001432128"/>
    </source>
</evidence>
<name>A0AAU4JYF4_9NOCA</name>
<protein>
    <recommendedName>
        <fullName evidence="3">Helix-turn-helix domain-containing protein</fullName>
    </recommendedName>
</protein>
<dbReference type="RefSeq" id="WP_328856367.1">
    <property type="nucleotide sequence ID" value="NZ_CP108021.1"/>
</dbReference>
<sequence>MTLADPDHGPVIIPPEEAEEYLAKMDISVSDILAAIENGETAAGNITNFHPVTAAGLVRWIEVVGRLREGLAEHGSWTESNPRNRPVSKHTKYGYSLSPIGGNEATGVIDHPSGPLAARKKGVATAEAVNAGHQALIRVETLRPNTKSTPGTRPPSGSWFLLYHRAEGEARLEVSLPIGFEGGQFTGWQVRVILDSWKPRDVTRNPLDVGGQDVDFQVDEVG</sequence>
<accession>A0AAU4JYF4</accession>
<keyword evidence="2" id="KW-1185">Reference proteome</keyword>
<dbReference type="KEGG" id="whr:OG579_13695"/>
<evidence type="ECO:0008006" key="3">
    <source>
        <dbReference type="Google" id="ProtNLM"/>
    </source>
</evidence>